<evidence type="ECO:0000313" key="2">
    <source>
        <dbReference type="Proteomes" id="UP001221686"/>
    </source>
</evidence>
<dbReference type="EMBL" id="JAQNDL010000003">
    <property type="protein sequence ID" value="MDC0720321.1"/>
    <property type="molecule type" value="Genomic_DNA"/>
</dbReference>
<gene>
    <name evidence="1" type="ORF">POL25_25700</name>
</gene>
<comment type="caution">
    <text evidence="1">The sequence shown here is derived from an EMBL/GenBank/DDBJ whole genome shotgun (WGS) entry which is preliminary data.</text>
</comment>
<dbReference type="RefSeq" id="WP_272088829.1">
    <property type="nucleotide sequence ID" value="NZ_JAQNDL010000003.1"/>
</dbReference>
<accession>A0ABT5E3B6</accession>
<sequence>MDLAAEFIKHFPIASGRFSLELVPDTVVEAQPDGWRTPIRLFLWDTLDDGKRAIRDIREQEVQWLPAEAADDPRVAAYLEGWAAAVRAIFERHEERLAAGAEIDKSNYFDLPADLVCPEVLQLRRPQTADEFTETLLASKQRLGRFLP</sequence>
<proteinExistence type="predicted"/>
<protein>
    <submittedName>
        <fullName evidence="1">Uncharacterized protein</fullName>
    </submittedName>
</protein>
<name>A0ABT5E3B6_9BACT</name>
<evidence type="ECO:0000313" key="1">
    <source>
        <dbReference type="EMBL" id="MDC0720321.1"/>
    </source>
</evidence>
<dbReference type="Proteomes" id="UP001221686">
    <property type="component" value="Unassembled WGS sequence"/>
</dbReference>
<reference evidence="1 2" key="1">
    <citation type="submission" date="2022-11" db="EMBL/GenBank/DDBJ databases">
        <title>Minimal conservation of predation-associated metabolite biosynthetic gene clusters underscores biosynthetic potential of Myxococcota including descriptions for ten novel species: Archangium lansinium sp. nov., Myxococcus landrumus sp. nov., Nannocystis bai.</title>
        <authorList>
            <person name="Ahearne A."/>
            <person name="Stevens C."/>
            <person name="Dowd S."/>
        </authorList>
    </citation>
    <scope>NUCLEOTIDE SEQUENCE [LARGE SCALE GENOMIC DNA]</scope>
    <source>
        <strain evidence="1 2">BB15-2</strain>
    </source>
</reference>
<keyword evidence="2" id="KW-1185">Reference proteome</keyword>
<organism evidence="1 2">
    <name type="scientific">Nannocystis bainbridge</name>
    <dbReference type="NCBI Taxonomy" id="2995303"/>
    <lineage>
        <taxon>Bacteria</taxon>
        <taxon>Pseudomonadati</taxon>
        <taxon>Myxococcota</taxon>
        <taxon>Polyangia</taxon>
        <taxon>Nannocystales</taxon>
        <taxon>Nannocystaceae</taxon>
        <taxon>Nannocystis</taxon>
    </lineage>
</organism>